<dbReference type="Proteomes" id="UP000214365">
    <property type="component" value="Unassembled WGS sequence"/>
</dbReference>
<keyword evidence="12" id="KW-1185">Reference proteome</keyword>
<evidence type="ECO:0000259" key="8">
    <source>
        <dbReference type="PROSITE" id="PS50089"/>
    </source>
</evidence>
<dbReference type="OrthoDB" id="423559at2759"/>
<keyword evidence="3" id="KW-0378">Hydrolase</keyword>
<proteinExistence type="inferred from homology"/>
<feature type="region of interest" description="Disordered" evidence="7">
    <location>
        <begin position="105"/>
        <end position="163"/>
    </location>
</feature>
<name>A0A225AR56_TALAT</name>
<feature type="compositionally biased region" description="Polar residues" evidence="7">
    <location>
        <begin position="152"/>
        <end position="161"/>
    </location>
</feature>
<feature type="domain" description="RING-type" evidence="8">
    <location>
        <begin position="811"/>
        <end position="862"/>
    </location>
</feature>
<reference evidence="11 12" key="1">
    <citation type="submission" date="2015-06" db="EMBL/GenBank/DDBJ databases">
        <title>Talaromyces atroroseus IBT 11181 draft genome.</title>
        <authorList>
            <person name="Rasmussen K.B."/>
            <person name="Rasmussen S."/>
            <person name="Petersen B."/>
            <person name="Sicheritz-Ponten T."/>
            <person name="Mortensen U.H."/>
            <person name="Thrane U."/>
        </authorList>
    </citation>
    <scope>NUCLEOTIDE SEQUENCE [LARGE SCALE GENOMIC DNA]</scope>
    <source>
        <strain evidence="11 12">IBT 11181</strain>
    </source>
</reference>
<dbReference type="GO" id="GO:0008270">
    <property type="term" value="F:zinc ion binding"/>
    <property type="evidence" value="ECO:0007669"/>
    <property type="project" value="UniProtKB-KW"/>
</dbReference>
<feature type="compositionally biased region" description="Low complexity" evidence="7">
    <location>
        <begin position="132"/>
        <end position="145"/>
    </location>
</feature>
<keyword evidence="6" id="KW-0862">Zinc</keyword>
<feature type="domain" description="Helicase C-terminal" evidence="10">
    <location>
        <begin position="991"/>
        <end position="1152"/>
    </location>
</feature>
<dbReference type="SMART" id="SM00184">
    <property type="entry name" value="RING"/>
    <property type="match status" value="1"/>
</dbReference>
<feature type="compositionally biased region" description="Polar residues" evidence="7">
    <location>
        <begin position="885"/>
        <end position="897"/>
    </location>
</feature>
<dbReference type="SUPFAM" id="SSF52540">
    <property type="entry name" value="P-loop containing nucleoside triphosphate hydrolases"/>
    <property type="match status" value="2"/>
</dbReference>
<dbReference type="InterPro" id="IPR013083">
    <property type="entry name" value="Znf_RING/FYVE/PHD"/>
</dbReference>
<dbReference type="InterPro" id="IPR049730">
    <property type="entry name" value="SNF2/RAD54-like_C"/>
</dbReference>
<evidence type="ECO:0008006" key="13">
    <source>
        <dbReference type="Google" id="ProtNLM"/>
    </source>
</evidence>
<dbReference type="SUPFAM" id="SSF57850">
    <property type="entry name" value="RING/U-box"/>
    <property type="match status" value="1"/>
</dbReference>
<dbReference type="Gene3D" id="3.40.50.300">
    <property type="entry name" value="P-loop containing nucleotide triphosphate hydrolases"/>
    <property type="match status" value="1"/>
</dbReference>
<dbReference type="STRING" id="1441469.A0A225AR56"/>
<dbReference type="GO" id="GO:0005737">
    <property type="term" value="C:cytoplasm"/>
    <property type="evidence" value="ECO:0007669"/>
    <property type="project" value="TreeGrafter"/>
</dbReference>
<feature type="region of interest" description="Disordered" evidence="7">
    <location>
        <begin position="318"/>
        <end position="343"/>
    </location>
</feature>
<dbReference type="GO" id="GO:0008094">
    <property type="term" value="F:ATP-dependent activity, acting on DNA"/>
    <property type="evidence" value="ECO:0007669"/>
    <property type="project" value="TreeGrafter"/>
</dbReference>
<dbReference type="GeneID" id="31003056"/>
<dbReference type="SMART" id="SM00490">
    <property type="entry name" value="HELICc"/>
    <property type="match status" value="1"/>
</dbReference>
<evidence type="ECO:0000256" key="5">
    <source>
        <dbReference type="ARBA" id="ARBA00022840"/>
    </source>
</evidence>
<keyword evidence="5" id="KW-0067">ATP-binding</keyword>
<dbReference type="CDD" id="cd18793">
    <property type="entry name" value="SF2_C_SNF"/>
    <property type="match status" value="1"/>
</dbReference>
<evidence type="ECO:0000256" key="3">
    <source>
        <dbReference type="ARBA" id="ARBA00022801"/>
    </source>
</evidence>
<dbReference type="Pfam" id="PF00176">
    <property type="entry name" value="SNF2-rel_dom"/>
    <property type="match status" value="1"/>
</dbReference>
<dbReference type="InterPro" id="IPR027417">
    <property type="entry name" value="P-loop_NTPase"/>
</dbReference>
<dbReference type="SMART" id="SM00487">
    <property type="entry name" value="DEXDc"/>
    <property type="match status" value="1"/>
</dbReference>
<evidence type="ECO:0000256" key="7">
    <source>
        <dbReference type="SAM" id="MobiDB-lite"/>
    </source>
</evidence>
<keyword evidence="6" id="KW-0479">Metal-binding</keyword>
<dbReference type="Pfam" id="PF13923">
    <property type="entry name" value="zf-C3HC4_2"/>
    <property type="match status" value="1"/>
</dbReference>
<organism evidence="11 12">
    <name type="scientific">Talaromyces atroroseus</name>
    <dbReference type="NCBI Taxonomy" id="1441469"/>
    <lineage>
        <taxon>Eukaryota</taxon>
        <taxon>Fungi</taxon>
        <taxon>Dikarya</taxon>
        <taxon>Ascomycota</taxon>
        <taxon>Pezizomycotina</taxon>
        <taxon>Eurotiomycetes</taxon>
        <taxon>Eurotiomycetidae</taxon>
        <taxon>Eurotiales</taxon>
        <taxon>Trichocomaceae</taxon>
        <taxon>Talaromyces</taxon>
        <taxon>Talaromyces sect. Trachyspermi</taxon>
    </lineage>
</organism>
<evidence type="ECO:0000259" key="9">
    <source>
        <dbReference type="PROSITE" id="PS51192"/>
    </source>
</evidence>
<feature type="compositionally biased region" description="Polar residues" evidence="7">
    <location>
        <begin position="318"/>
        <end position="333"/>
    </location>
</feature>
<keyword evidence="2" id="KW-0547">Nucleotide-binding</keyword>
<dbReference type="Pfam" id="PF00271">
    <property type="entry name" value="Helicase_C"/>
    <property type="match status" value="1"/>
</dbReference>
<dbReference type="PROSITE" id="PS51192">
    <property type="entry name" value="HELICASE_ATP_BIND_1"/>
    <property type="match status" value="1"/>
</dbReference>
<keyword evidence="4" id="KW-0347">Helicase</keyword>
<dbReference type="PANTHER" id="PTHR45626">
    <property type="entry name" value="TRANSCRIPTION TERMINATION FACTOR 2-RELATED"/>
    <property type="match status" value="1"/>
</dbReference>
<feature type="compositionally biased region" description="Acidic residues" evidence="7">
    <location>
        <begin position="900"/>
        <end position="929"/>
    </location>
</feature>
<dbReference type="InterPro" id="IPR001650">
    <property type="entry name" value="Helicase_C-like"/>
</dbReference>
<dbReference type="CDD" id="cd18008">
    <property type="entry name" value="DEXDc_SHPRH-like"/>
    <property type="match status" value="1"/>
</dbReference>
<dbReference type="EMBL" id="LFMY01000004">
    <property type="protein sequence ID" value="OKL60854.1"/>
    <property type="molecule type" value="Genomic_DNA"/>
</dbReference>
<dbReference type="InterPro" id="IPR038718">
    <property type="entry name" value="SNF2-like_sf"/>
</dbReference>
<evidence type="ECO:0000256" key="2">
    <source>
        <dbReference type="ARBA" id="ARBA00022741"/>
    </source>
</evidence>
<dbReference type="RefSeq" id="XP_020120975.1">
    <property type="nucleotide sequence ID" value="XM_020265586.1"/>
</dbReference>
<feature type="region of interest" description="Disordered" evidence="7">
    <location>
        <begin position="879"/>
        <end position="950"/>
    </location>
</feature>
<sequence>MATVPDTASIEDILEDLELHQALLQSLIETRPGAIEQRKELEATVMDFERQLAQRRGVPYHTPPQQAPESPQRATFRFDGANDSSPARQGVNNLLDFFTPPQQRVSYQRKRPVQVADFTSPTGSPLSKRARSQQPASSPQSAMSPYGRFSHKNSLNPNNDPLNEFFALDGGDLEDFQAEQYEAAKWLDERRAQERRDEEFARRLQERLDQELLHVPPEQFHTPNKPHTGIEKTNTPMSYGPANTSQAFTHGNNQPIFGVPSLGDSSMLYRHPSQAPSPFTPGYQGYIHQGPSFETEALDSTDSDLAEISARDFYQSHTSTPSYDLSRNHSPFHSQFAPRLPPGLHVPTRLAPRPSDLHSRFQSRMSNHGNHDLGANYGLGNKSYPWLSNIKNENEYGIGSSLSLLEDEPLDNKQATQELKELLENIRPDIELSKNNREGTPKELLFNLYEHQKLGLTWMKSMEEGSNKGGILADDMGLGKTVQALSLIVSRPSTDTAQKTTLIIAPVALMQQWKREIERLLKPEYKLNVFVLHGEKRKTTFETLKKYDVVLTTFGTMASELKRWQEWDEQRRFASQNGANMIEKARSLAVLGPESTWYRVIIDEAQCIKNRNTKAAIACCMLKSTYRWCMSGTPMMNNVGELHSLLKFLRIRPYNSLELFNANFTKPLKSPHPDAQKKALEQIQVLLKAVLLRRTKFSKLDGKPLIDLPPRVTEKVHAIFSEDEQTLYSSLEGRTQIQFNKYLKAGTIGRNYSNILVLLLRLRQACCHPHLINDLSVDVSAVTESADFVENAKQFSPEVVRRLKENEPLECPVCIDAVENAVIFYPCGHATCAECFARISDPSLAVQQGNEGQVEVKCPNCRGKVDPKKVTDHLSFKKVHFPEQVSGTNDQQESNPAATEDSDDDSNSDDDSDEDDSDLDDFIVPDDYESDAKSHKSKRTRKSKGKGKGKYIEIKKPKKTLAVLRKEAQRNAASKRKYFKRLEKNWQTSAKIEKAIEILENTKNSGSGEKTIIFSQFTSLLDLVEVPIHRRGWKYRRYDGSMRLNDRNDSVLEFTDNPECDIMLVSLKAGNSGLNLVAASQVIIFDPFWNPYIEEQAIDRAHRLGQTRRVQIHRILVEKTVEDRILALQEEKREVIEGALDENAAKRISRLGERELKFLFNVR</sequence>
<comment type="similarity">
    <text evidence="1">Belongs to the SNF2/RAD54 helicase family.</text>
</comment>
<dbReference type="InterPro" id="IPR050628">
    <property type="entry name" value="SNF2_RAD54_helicase_TF"/>
</dbReference>
<dbReference type="GO" id="GO:0004386">
    <property type="term" value="F:helicase activity"/>
    <property type="evidence" value="ECO:0007669"/>
    <property type="project" value="UniProtKB-KW"/>
</dbReference>
<dbReference type="AlphaFoldDB" id="A0A225AR56"/>
<evidence type="ECO:0000256" key="1">
    <source>
        <dbReference type="ARBA" id="ARBA00007025"/>
    </source>
</evidence>
<feature type="domain" description="Helicase ATP-binding" evidence="9">
    <location>
        <begin position="461"/>
        <end position="652"/>
    </location>
</feature>
<dbReference type="Gene3D" id="3.30.40.10">
    <property type="entry name" value="Zinc/RING finger domain, C3HC4 (zinc finger)"/>
    <property type="match status" value="1"/>
</dbReference>
<dbReference type="PROSITE" id="PS51194">
    <property type="entry name" value="HELICASE_CTER"/>
    <property type="match status" value="1"/>
</dbReference>
<evidence type="ECO:0000256" key="6">
    <source>
        <dbReference type="PROSITE-ProRule" id="PRU00175"/>
    </source>
</evidence>
<dbReference type="GO" id="GO:0005524">
    <property type="term" value="F:ATP binding"/>
    <property type="evidence" value="ECO:0007669"/>
    <property type="project" value="UniProtKB-KW"/>
</dbReference>
<evidence type="ECO:0000256" key="4">
    <source>
        <dbReference type="ARBA" id="ARBA00022806"/>
    </source>
</evidence>
<keyword evidence="6" id="KW-0863">Zinc-finger</keyword>
<evidence type="ECO:0000313" key="12">
    <source>
        <dbReference type="Proteomes" id="UP000214365"/>
    </source>
</evidence>
<dbReference type="FunFam" id="3.40.50.300:FF:002380">
    <property type="entry name" value="SWI/SNF family DNA-dependent ATPase, putative"/>
    <property type="match status" value="1"/>
</dbReference>
<dbReference type="PANTHER" id="PTHR45626:SF16">
    <property type="entry name" value="ATP-DEPENDENT HELICASE ULS1"/>
    <property type="match status" value="1"/>
</dbReference>
<dbReference type="InterPro" id="IPR014001">
    <property type="entry name" value="Helicase_ATP-bd"/>
</dbReference>
<accession>A0A225AR56</accession>
<dbReference type="GO" id="GO:0005634">
    <property type="term" value="C:nucleus"/>
    <property type="evidence" value="ECO:0007669"/>
    <property type="project" value="TreeGrafter"/>
</dbReference>
<dbReference type="GO" id="GO:0016787">
    <property type="term" value="F:hydrolase activity"/>
    <property type="evidence" value="ECO:0007669"/>
    <property type="project" value="UniProtKB-KW"/>
</dbReference>
<dbReference type="InterPro" id="IPR000330">
    <property type="entry name" value="SNF2_N"/>
</dbReference>
<feature type="compositionally biased region" description="Basic residues" evidence="7">
    <location>
        <begin position="935"/>
        <end position="949"/>
    </location>
</feature>
<dbReference type="PROSITE" id="PS50089">
    <property type="entry name" value="ZF_RING_2"/>
    <property type="match status" value="1"/>
</dbReference>
<dbReference type="GO" id="GO:0000724">
    <property type="term" value="P:double-strand break repair via homologous recombination"/>
    <property type="evidence" value="ECO:0007669"/>
    <property type="project" value="TreeGrafter"/>
</dbReference>
<protein>
    <recommendedName>
        <fullName evidence="13">SWI/SNF family DNA-dependent ATPase Ris1</fullName>
    </recommendedName>
</protein>
<gene>
    <name evidence="11" type="ORF">UA08_03301</name>
</gene>
<dbReference type="Gene3D" id="3.40.50.10810">
    <property type="entry name" value="Tandem AAA-ATPase domain"/>
    <property type="match status" value="1"/>
</dbReference>
<dbReference type="InterPro" id="IPR001841">
    <property type="entry name" value="Znf_RING"/>
</dbReference>
<evidence type="ECO:0000259" key="10">
    <source>
        <dbReference type="PROSITE" id="PS51194"/>
    </source>
</evidence>
<comment type="caution">
    <text evidence="11">The sequence shown here is derived from an EMBL/GenBank/DDBJ whole genome shotgun (WGS) entry which is preliminary data.</text>
</comment>
<evidence type="ECO:0000313" key="11">
    <source>
        <dbReference type="EMBL" id="OKL60854.1"/>
    </source>
</evidence>